<dbReference type="GO" id="GO:0046872">
    <property type="term" value="F:metal ion binding"/>
    <property type="evidence" value="ECO:0007669"/>
    <property type="project" value="UniProtKB-KW"/>
</dbReference>
<dbReference type="Proteomes" id="UP000037035">
    <property type="component" value="Unassembled WGS sequence"/>
</dbReference>
<dbReference type="OrthoDB" id="415696at2759"/>
<evidence type="ECO:0000256" key="2">
    <source>
        <dbReference type="ARBA" id="ARBA00023004"/>
    </source>
</evidence>
<dbReference type="GO" id="GO:0005634">
    <property type="term" value="C:nucleus"/>
    <property type="evidence" value="ECO:0007669"/>
    <property type="project" value="TreeGrafter"/>
</dbReference>
<organism evidence="6 7">
    <name type="scientific">Puccinia sorghi</name>
    <dbReference type="NCBI Taxonomy" id="27349"/>
    <lineage>
        <taxon>Eukaryota</taxon>
        <taxon>Fungi</taxon>
        <taxon>Dikarya</taxon>
        <taxon>Basidiomycota</taxon>
        <taxon>Pucciniomycotina</taxon>
        <taxon>Pucciniomycetes</taxon>
        <taxon>Pucciniales</taxon>
        <taxon>Pucciniaceae</taxon>
        <taxon>Puccinia</taxon>
    </lineage>
</organism>
<dbReference type="GO" id="GO:0006879">
    <property type="term" value="P:intracellular iron ion homeostasis"/>
    <property type="evidence" value="ECO:0007669"/>
    <property type="project" value="TreeGrafter"/>
</dbReference>
<evidence type="ECO:0000256" key="3">
    <source>
        <dbReference type="ARBA" id="ARBA00023014"/>
    </source>
</evidence>
<dbReference type="PANTHER" id="PTHR10293:SF73">
    <property type="entry name" value="GLUTAREDOXIN-3"/>
    <property type="match status" value="1"/>
</dbReference>
<evidence type="ECO:0000313" key="6">
    <source>
        <dbReference type="EMBL" id="KNZ57519.1"/>
    </source>
</evidence>
<dbReference type="GO" id="GO:0051537">
    <property type="term" value="F:2 iron, 2 sulfur cluster binding"/>
    <property type="evidence" value="ECO:0007669"/>
    <property type="project" value="TreeGrafter"/>
</dbReference>
<dbReference type="InterPro" id="IPR002109">
    <property type="entry name" value="Glutaredoxin"/>
</dbReference>
<dbReference type="Gene3D" id="3.40.30.10">
    <property type="entry name" value="Glutaredoxin"/>
    <property type="match status" value="2"/>
</dbReference>
<dbReference type="PANTHER" id="PTHR10293">
    <property type="entry name" value="GLUTAREDOXIN FAMILY MEMBER"/>
    <property type="match status" value="1"/>
</dbReference>
<feature type="domain" description="Glutaredoxin" evidence="5">
    <location>
        <begin position="203"/>
        <end position="249"/>
    </location>
</feature>
<keyword evidence="2" id="KW-0408">Iron</keyword>
<dbReference type="PROSITE" id="PS51354">
    <property type="entry name" value="GLUTAREDOXIN_2"/>
    <property type="match status" value="1"/>
</dbReference>
<dbReference type="InterPro" id="IPR004480">
    <property type="entry name" value="Monothiol_GRX-rel"/>
</dbReference>
<feature type="region of interest" description="Disordered" evidence="4">
    <location>
        <begin position="146"/>
        <end position="165"/>
    </location>
</feature>
<protein>
    <recommendedName>
        <fullName evidence="5">Glutaredoxin domain-containing protein</fullName>
    </recommendedName>
</protein>
<accession>A0A0L6V9X5</accession>
<dbReference type="InterPro" id="IPR033658">
    <property type="entry name" value="GRX_PICOT-like"/>
</dbReference>
<evidence type="ECO:0000256" key="4">
    <source>
        <dbReference type="SAM" id="MobiDB-lite"/>
    </source>
</evidence>
<dbReference type="AlphaFoldDB" id="A0A0L6V9X5"/>
<dbReference type="STRING" id="27349.A0A0L6V9X5"/>
<dbReference type="InterPro" id="IPR036249">
    <property type="entry name" value="Thioredoxin-like_sf"/>
</dbReference>
<dbReference type="GO" id="GO:0005829">
    <property type="term" value="C:cytosol"/>
    <property type="evidence" value="ECO:0007669"/>
    <property type="project" value="TreeGrafter"/>
</dbReference>
<dbReference type="Pfam" id="PF00462">
    <property type="entry name" value="Glutaredoxin"/>
    <property type="match status" value="1"/>
</dbReference>
<dbReference type="VEuPathDB" id="FungiDB:VP01_2138g2"/>
<keyword evidence="1" id="KW-0479">Metal-binding</keyword>
<gene>
    <name evidence="6" type="ORF">VP01_2138g2</name>
</gene>
<evidence type="ECO:0000259" key="5">
    <source>
        <dbReference type="Pfam" id="PF00462"/>
    </source>
</evidence>
<dbReference type="CDD" id="cd03028">
    <property type="entry name" value="GRX_PICOT_like"/>
    <property type="match status" value="1"/>
</dbReference>
<reference evidence="6 7" key="1">
    <citation type="submission" date="2015-08" db="EMBL/GenBank/DDBJ databases">
        <title>Next Generation Sequencing and Analysis of the Genome of Puccinia sorghi L Schw, the Causal Agent of Maize Common Rust.</title>
        <authorList>
            <person name="Rochi L."/>
            <person name="Burguener G."/>
            <person name="Darino M."/>
            <person name="Turjanski A."/>
            <person name="Kreff E."/>
            <person name="Dieguez M.J."/>
            <person name="Sacco F."/>
        </authorList>
    </citation>
    <scope>NUCLEOTIDE SEQUENCE [LARGE SCALE GENOMIC DNA]</scope>
    <source>
        <strain evidence="6 7">RO10H11247</strain>
    </source>
</reference>
<proteinExistence type="predicted"/>
<dbReference type="SUPFAM" id="SSF52833">
    <property type="entry name" value="Thioredoxin-like"/>
    <property type="match status" value="2"/>
</dbReference>
<name>A0A0L6V9X5_9BASI</name>
<keyword evidence="7" id="KW-1185">Reference proteome</keyword>
<keyword evidence="3" id="KW-0411">Iron-sulfur</keyword>
<comment type="caution">
    <text evidence="6">The sequence shown here is derived from an EMBL/GenBank/DDBJ whole genome shotgun (WGS) entry which is preliminary data.</text>
</comment>
<evidence type="ECO:0000313" key="7">
    <source>
        <dbReference type="Proteomes" id="UP000037035"/>
    </source>
</evidence>
<evidence type="ECO:0000256" key="1">
    <source>
        <dbReference type="ARBA" id="ARBA00022723"/>
    </source>
</evidence>
<sequence length="318" mass="35803">MNPAAKENSEPMGSNYQKLDSPTQLQTLLGADLKRLSILYFRAEWAEICRTADPVSISKMEGAPVCRSQSLHPFDQSQLANEQFVEQIEAESLPDVAESFEVSSVPCFIILRGHQLLSRTVGAELSQLESDVEKFVKASQNKQTNGKYEVLSETTQKPQPPSRSFSLTVPLSTRSLAGVPQNEDETEEQLFARCKSLMQQSKVVVFMKGDPRTPRCGFSQQTVSILKELNVEFTTFDILTDEKVRQGMAIWHFYNNKLYRSLTDTSVRACKGMKKLNSWPTFPQIIINGELVGGLDILKEMVQRNGKDKSELEELLEN</sequence>
<dbReference type="EMBL" id="LAVV01006990">
    <property type="protein sequence ID" value="KNZ57519.1"/>
    <property type="molecule type" value="Genomic_DNA"/>
</dbReference>
<dbReference type="GO" id="GO:0015036">
    <property type="term" value="F:disulfide oxidoreductase activity"/>
    <property type="evidence" value="ECO:0007669"/>
    <property type="project" value="UniProtKB-ARBA"/>
</dbReference>